<organism evidence="2 3">
    <name type="scientific">Symbiodinium natans</name>
    <dbReference type="NCBI Taxonomy" id="878477"/>
    <lineage>
        <taxon>Eukaryota</taxon>
        <taxon>Sar</taxon>
        <taxon>Alveolata</taxon>
        <taxon>Dinophyceae</taxon>
        <taxon>Suessiales</taxon>
        <taxon>Symbiodiniaceae</taxon>
        <taxon>Symbiodinium</taxon>
    </lineage>
</organism>
<name>A0A812RNK2_9DINO</name>
<accession>A0A812RNK2</accession>
<sequence>MRDLFVNQGEIRSDLGRLDISILLARSTSQCGSAFRGKGHVSVSFRRLAYKGYDNEDGAKEGGYPTWRRQAMEDAYRLLYDEAAASGSQALDRLPEPPTSEEIGFRPLPEALVSGEAYKQNCYAGCFEDQSTWRMYRRRFDYEIYKVNAGGFVAGRKIVSGTQTRSVCAADVASKVAEVLLPDACCVSREDMHSAKGPFLLPKGSRGQPRWAPPMEDEEGLAKGRLAKRQPSMKCSLQVGCVARTQRKKLGIKPWCSGGGKSGQEISLGISRQQG</sequence>
<evidence type="ECO:0000256" key="1">
    <source>
        <dbReference type="SAM" id="MobiDB-lite"/>
    </source>
</evidence>
<keyword evidence="3" id="KW-1185">Reference proteome</keyword>
<feature type="region of interest" description="Disordered" evidence="1">
    <location>
        <begin position="197"/>
        <end position="216"/>
    </location>
</feature>
<dbReference type="Proteomes" id="UP000604046">
    <property type="component" value="Unassembled WGS sequence"/>
</dbReference>
<evidence type="ECO:0000313" key="2">
    <source>
        <dbReference type="EMBL" id="CAE7446608.1"/>
    </source>
</evidence>
<evidence type="ECO:0000313" key="3">
    <source>
        <dbReference type="Proteomes" id="UP000604046"/>
    </source>
</evidence>
<dbReference type="OrthoDB" id="407041at2759"/>
<reference evidence="2" key="1">
    <citation type="submission" date="2021-02" db="EMBL/GenBank/DDBJ databases">
        <authorList>
            <person name="Dougan E. K."/>
            <person name="Rhodes N."/>
            <person name="Thang M."/>
            <person name="Chan C."/>
        </authorList>
    </citation>
    <scope>NUCLEOTIDE SEQUENCE</scope>
</reference>
<gene>
    <name evidence="2" type="ORF">SNAT2548_LOCUS24337</name>
</gene>
<proteinExistence type="predicted"/>
<dbReference type="AlphaFoldDB" id="A0A812RNK2"/>
<protein>
    <submittedName>
        <fullName evidence="2">Uncharacterized protein</fullName>
    </submittedName>
</protein>
<dbReference type="EMBL" id="CAJNDS010002356">
    <property type="protein sequence ID" value="CAE7446608.1"/>
    <property type="molecule type" value="Genomic_DNA"/>
</dbReference>
<comment type="caution">
    <text evidence="2">The sequence shown here is derived from an EMBL/GenBank/DDBJ whole genome shotgun (WGS) entry which is preliminary data.</text>
</comment>